<accession>A0A183L725</accession>
<feature type="transmembrane region" description="Helical" evidence="1">
    <location>
        <begin position="37"/>
        <end position="57"/>
    </location>
</feature>
<reference evidence="2 3" key="2">
    <citation type="submission" date="2018-11" db="EMBL/GenBank/DDBJ databases">
        <authorList>
            <consortium name="Pathogen Informatics"/>
        </authorList>
    </citation>
    <scope>NUCLEOTIDE SEQUENCE [LARGE SCALE GENOMIC DNA]</scope>
    <source>
        <strain evidence="2">Dakar</strain>
        <strain evidence="3">Dakar, Senegal</strain>
    </source>
</reference>
<keyword evidence="3" id="KW-1185">Reference proteome</keyword>
<dbReference type="WBParaSite" id="SCUD_0002314801-mRNA-1">
    <property type="protein sequence ID" value="SCUD_0002314801-mRNA-1"/>
    <property type="gene ID" value="SCUD_0002314801"/>
</dbReference>
<protein>
    <submittedName>
        <fullName evidence="2 4">Uncharacterized protein</fullName>
    </submittedName>
</protein>
<dbReference type="STRING" id="6186.A0A183L725"/>
<evidence type="ECO:0000313" key="4">
    <source>
        <dbReference type="WBParaSite" id="SCUD_0002314801-mRNA-1"/>
    </source>
</evidence>
<evidence type="ECO:0000313" key="2">
    <source>
        <dbReference type="EMBL" id="VDP81609.1"/>
    </source>
</evidence>
<sequence length="159" mass="18047">MTIPKVAKGRRYCIVLPLYQKYIIVSLLLLSSSLLPLLLLLLLLLSLITYTILLILLDPSDPDLLYLLLRSLQNTKTVAMCNIYIVMNNQLAQSINSSTISVLDSHNSSKRNLQQQQPGKNSPNHTLWSHGYLHHIDMKQSILMLSVFERGLLLLIQII</sequence>
<evidence type="ECO:0000313" key="3">
    <source>
        <dbReference type="Proteomes" id="UP000279833"/>
    </source>
</evidence>
<dbReference type="AlphaFoldDB" id="A0A183L725"/>
<dbReference type="Proteomes" id="UP000279833">
    <property type="component" value="Unassembled WGS sequence"/>
</dbReference>
<dbReference type="EMBL" id="UZAK01052390">
    <property type="protein sequence ID" value="VDP81609.1"/>
    <property type="molecule type" value="Genomic_DNA"/>
</dbReference>
<evidence type="ECO:0000256" key="1">
    <source>
        <dbReference type="SAM" id="Phobius"/>
    </source>
</evidence>
<reference evidence="4" key="1">
    <citation type="submission" date="2016-06" db="UniProtKB">
        <authorList>
            <consortium name="WormBaseParasite"/>
        </authorList>
    </citation>
    <scope>IDENTIFICATION</scope>
</reference>
<keyword evidence="1" id="KW-0472">Membrane</keyword>
<gene>
    <name evidence="2" type="ORF">SCUD_LOCUS23145</name>
</gene>
<organism evidence="4">
    <name type="scientific">Schistosoma curassoni</name>
    <dbReference type="NCBI Taxonomy" id="6186"/>
    <lineage>
        <taxon>Eukaryota</taxon>
        <taxon>Metazoa</taxon>
        <taxon>Spiralia</taxon>
        <taxon>Lophotrochozoa</taxon>
        <taxon>Platyhelminthes</taxon>
        <taxon>Trematoda</taxon>
        <taxon>Digenea</taxon>
        <taxon>Strigeidida</taxon>
        <taxon>Schistosomatoidea</taxon>
        <taxon>Schistosomatidae</taxon>
        <taxon>Schistosoma</taxon>
    </lineage>
</organism>
<keyword evidence="1" id="KW-1133">Transmembrane helix</keyword>
<keyword evidence="1" id="KW-0812">Transmembrane</keyword>
<proteinExistence type="predicted"/>
<feature type="transmembrane region" description="Helical" evidence="1">
    <location>
        <begin position="12"/>
        <end position="31"/>
    </location>
</feature>
<name>A0A183L725_9TREM</name>